<accession>A0A9D4P8F8</accession>
<reference evidence="3" key="2">
    <citation type="journal article" date="2021" name="World Allergy Organ. J.">
        <title>Chromosome-level assembly of Dermatophagoides farinae genome and transcriptome reveals two novel allergens Der f 37 and Der f 39.</title>
        <authorList>
            <person name="Chen J."/>
            <person name="Cai Z."/>
            <person name="Fan D."/>
            <person name="Hu J."/>
            <person name="Hou Y."/>
            <person name="He Y."/>
            <person name="Zhang Z."/>
            <person name="Zhao Z."/>
            <person name="Gao P."/>
            <person name="Hu W."/>
            <person name="Sun J."/>
            <person name="Li J."/>
            <person name="Ji K."/>
        </authorList>
    </citation>
    <scope>NUCLEOTIDE SEQUENCE</scope>
    <source>
        <strain evidence="3">JKM2019</strain>
    </source>
</reference>
<protein>
    <submittedName>
        <fullName evidence="3">Uncharacterized protein</fullName>
    </submittedName>
</protein>
<reference evidence="3" key="1">
    <citation type="submission" date="2020-06" db="EMBL/GenBank/DDBJ databases">
        <authorList>
            <person name="Ji K."/>
            <person name="Li J."/>
        </authorList>
    </citation>
    <scope>NUCLEOTIDE SEQUENCE</scope>
    <source>
        <strain evidence="3">JKM2019</strain>
        <tissue evidence="3">Whole body</tissue>
    </source>
</reference>
<evidence type="ECO:0000256" key="1">
    <source>
        <dbReference type="SAM" id="MobiDB-lite"/>
    </source>
</evidence>
<feature type="compositionally biased region" description="Basic residues" evidence="1">
    <location>
        <begin position="291"/>
        <end position="305"/>
    </location>
</feature>
<organism evidence="3">
    <name type="scientific">Dermatophagoides farinae</name>
    <name type="common">American house dust mite</name>
    <dbReference type="NCBI Taxonomy" id="6954"/>
    <lineage>
        <taxon>Eukaryota</taxon>
        <taxon>Metazoa</taxon>
        <taxon>Ecdysozoa</taxon>
        <taxon>Arthropoda</taxon>
        <taxon>Chelicerata</taxon>
        <taxon>Arachnida</taxon>
        <taxon>Acari</taxon>
        <taxon>Acariformes</taxon>
        <taxon>Sarcoptiformes</taxon>
        <taxon>Astigmata</taxon>
        <taxon>Psoroptidia</taxon>
        <taxon>Analgoidea</taxon>
        <taxon>Pyroglyphidae</taxon>
        <taxon>Dermatophagoidinae</taxon>
        <taxon>Dermatophagoides</taxon>
    </lineage>
</organism>
<name>A0A9D4P8F8_DERFA</name>
<keyword evidence="2" id="KW-0472">Membrane</keyword>
<dbReference type="Proteomes" id="UP000828236">
    <property type="component" value="Unassembled WGS sequence"/>
</dbReference>
<feature type="region of interest" description="Disordered" evidence="1">
    <location>
        <begin position="341"/>
        <end position="360"/>
    </location>
</feature>
<evidence type="ECO:0000313" key="3">
    <source>
        <dbReference type="EMBL" id="KAH7644990.1"/>
    </source>
</evidence>
<sequence>MDRNKRNSLFGRKRSNIINGGFLGKNIFNNSIWQHYLEPWTANPNYWIADRFHDNAVCLLAAFAGTIHVRPANSTFHGGTFIVSPEESLGRRANCERNSPYIECLQTIDKELVNNNRFQMRDNDVCTNLSVSFDLGTFGNPQSYECNHIWSKTLRDVHYNQNKRRYAGEVQISLKWVRIDKDPLGVAPYSFRRARRKCVWDTIFGWQSLTIMGSLLIFFIIGFFGLCVCSNSSCHDDETGEWTNNWCCMLCCCFSCCRRRSSRFRSGSLNTQRIVQYEHTPNTTRLECNHHQHHRHHHHHHHHRGPPPPPPPPSSSTSLLTNTSSHPNHIGCGQRKPTFSNSYSYEGTGSNPTQQSSSSAMSTAIDDYYYYKMKNNNENASIHRYNKHDDLVVIAVTPTTTTNDDYNDDKWQILMKELPYQQQEKFSNTIGILGENENEIFQSKINQCDHHQQQWQNCSILMDNNLNSHHNDYKQMPLSIQLSKFNCNNNKNGDGDNNDDDHGYYYYYHHHHQQQQQQQSSSSSSSSINMNGQKSNKSIITAQWSTLYLFLIEFMTTIRCMMLNFLHHRSLLDRLSFIKLITTSAATTTAKTTTTTTTTMMMTSTKNSTTIKNSFHSIMATISATKLKHVSKFSSIMESNDNNDVAHFDSIRIRN</sequence>
<proteinExistence type="predicted"/>
<keyword evidence="2" id="KW-0812">Transmembrane</keyword>
<dbReference type="EMBL" id="SDOV01000001">
    <property type="protein sequence ID" value="KAH7644990.1"/>
    <property type="molecule type" value="Genomic_DNA"/>
</dbReference>
<feature type="transmembrane region" description="Helical" evidence="2">
    <location>
        <begin position="203"/>
        <end position="226"/>
    </location>
</feature>
<keyword evidence="2" id="KW-1133">Transmembrane helix</keyword>
<comment type="caution">
    <text evidence="3">The sequence shown here is derived from an EMBL/GenBank/DDBJ whole genome shotgun (WGS) entry which is preliminary data.</text>
</comment>
<feature type="region of interest" description="Disordered" evidence="1">
    <location>
        <begin position="290"/>
        <end position="335"/>
    </location>
</feature>
<evidence type="ECO:0000256" key="2">
    <source>
        <dbReference type="SAM" id="Phobius"/>
    </source>
</evidence>
<gene>
    <name evidence="3" type="ORF">HUG17_0528</name>
</gene>
<dbReference type="AlphaFoldDB" id="A0A9D4P8F8"/>
<feature type="compositionally biased region" description="Polar residues" evidence="1">
    <location>
        <begin position="341"/>
        <end position="352"/>
    </location>
</feature>
<feature type="compositionally biased region" description="Low complexity" evidence="1">
    <location>
        <begin position="315"/>
        <end position="325"/>
    </location>
</feature>